<evidence type="ECO:0000313" key="1">
    <source>
        <dbReference type="EMBL" id="ETX07968.1"/>
    </source>
</evidence>
<accession>W4MCN6</accession>
<dbReference type="Proteomes" id="UP000019140">
    <property type="component" value="Unassembled WGS sequence"/>
</dbReference>
<proteinExistence type="predicted"/>
<dbReference type="EMBL" id="AZHX01000332">
    <property type="protein sequence ID" value="ETX07968.1"/>
    <property type="molecule type" value="Genomic_DNA"/>
</dbReference>
<evidence type="ECO:0000313" key="2">
    <source>
        <dbReference type="Proteomes" id="UP000019140"/>
    </source>
</evidence>
<gene>
    <name evidence="1" type="ORF">ETSY2_08200</name>
</gene>
<dbReference type="Gene3D" id="3.40.50.10690">
    <property type="entry name" value="putative lor/sdh protein like domains"/>
    <property type="match status" value="1"/>
</dbReference>
<protein>
    <recommendedName>
        <fullName evidence="3">Deoxyhypusine synthase</fullName>
    </recommendedName>
</protein>
<comment type="caution">
    <text evidence="1">The sequence shown here is derived from an EMBL/GenBank/DDBJ whole genome shotgun (WGS) entry which is preliminary data.</text>
</comment>
<dbReference type="PATRIC" id="fig|1429439.4.peg.1406"/>
<reference evidence="1 2" key="1">
    <citation type="journal article" date="2014" name="Nature">
        <title>An environmental bacterial taxon with a large and distinct metabolic repertoire.</title>
        <authorList>
            <person name="Wilson M.C."/>
            <person name="Mori T."/>
            <person name="Ruckert C."/>
            <person name="Uria A.R."/>
            <person name="Helf M.J."/>
            <person name="Takada K."/>
            <person name="Gernert C."/>
            <person name="Steffens U.A."/>
            <person name="Heycke N."/>
            <person name="Schmitt S."/>
            <person name="Rinke C."/>
            <person name="Helfrich E.J."/>
            <person name="Brachmann A.O."/>
            <person name="Gurgui C."/>
            <person name="Wakimoto T."/>
            <person name="Kracht M."/>
            <person name="Crusemann M."/>
            <person name="Hentschel U."/>
            <person name="Abe I."/>
            <person name="Matsunaga S."/>
            <person name="Kalinowski J."/>
            <person name="Takeyama H."/>
            <person name="Piel J."/>
        </authorList>
    </citation>
    <scope>NUCLEOTIDE SEQUENCE [LARGE SCALE GENOMIC DNA]</scope>
    <source>
        <strain evidence="2">TSY2</strain>
    </source>
</reference>
<sequence>MKADEVETLQRVETYSIRERQHKVSIPDFIDPAAWQREHSLRALFPSVLKGQDITAIVDDFVAAQRRGRSCLIAMGAHVIKCGLNPLLIDMMRRGWLQGLVLNGAGVIHDLEVALIGATSEDVAQNLGTGAFGMVEETPLLINAALKQYDSAQNGMGLALGQAVAEGDYPYQDYSLLASAYRHGVPVTVHVAIGADTIHMHPTTDAALLGQATYRDFQRLTLLLRGLHDGGCYWNIGSAVILPEVFLKALTLCRNTGHAVERFTTVNLDMLQHYRPEFNVIRRPTQDGGRGYALTGHHEIMLPLLYALIVEVMDRG</sequence>
<name>W4MCN6_9BACT</name>
<evidence type="ECO:0008006" key="3">
    <source>
        <dbReference type="Google" id="ProtNLM"/>
    </source>
</evidence>
<keyword evidence="2" id="KW-1185">Reference proteome</keyword>
<dbReference type="AlphaFoldDB" id="W4MCN6"/>
<organism evidence="1 2">
    <name type="scientific">Candidatus Entotheonella gemina</name>
    <dbReference type="NCBI Taxonomy" id="1429439"/>
    <lineage>
        <taxon>Bacteria</taxon>
        <taxon>Pseudomonadati</taxon>
        <taxon>Nitrospinota/Tectimicrobiota group</taxon>
        <taxon>Candidatus Tectimicrobiota</taxon>
        <taxon>Candidatus Entotheonellia</taxon>
        <taxon>Candidatus Entotheonellales</taxon>
        <taxon>Candidatus Entotheonellaceae</taxon>
        <taxon>Candidatus Entotheonella</taxon>
    </lineage>
</organism>
<dbReference type="HOGENOM" id="CLU_879292_0_0_7"/>